<name>A0A8K0NL92_9HYPO</name>
<dbReference type="InterPro" id="IPR051678">
    <property type="entry name" value="AGP_Transferase"/>
</dbReference>
<dbReference type="PANTHER" id="PTHR21310:SF37">
    <property type="entry name" value="AMINOGLYCOSIDE PHOSPHOTRANSFERASE DOMAIN-CONTAINING PROTEIN"/>
    <property type="match status" value="1"/>
</dbReference>
<proteinExistence type="predicted"/>
<dbReference type="EMBL" id="SRPY01000070">
    <property type="protein sequence ID" value="KAG5929237.1"/>
    <property type="molecule type" value="Genomic_DNA"/>
</dbReference>
<dbReference type="PANTHER" id="PTHR21310">
    <property type="entry name" value="AMINOGLYCOSIDE PHOSPHOTRANSFERASE-RELATED-RELATED"/>
    <property type="match status" value="1"/>
</dbReference>
<comment type="caution">
    <text evidence="1">The sequence shown here is derived from an EMBL/GenBank/DDBJ whole genome shotgun (WGS) entry which is preliminary data.</text>
</comment>
<accession>A0A8K0NL92</accession>
<dbReference type="InterPro" id="IPR011009">
    <property type="entry name" value="Kinase-like_dom_sf"/>
</dbReference>
<organism evidence="1 2">
    <name type="scientific">Claviceps africana</name>
    <dbReference type="NCBI Taxonomy" id="83212"/>
    <lineage>
        <taxon>Eukaryota</taxon>
        <taxon>Fungi</taxon>
        <taxon>Dikarya</taxon>
        <taxon>Ascomycota</taxon>
        <taxon>Pezizomycotina</taxon>
        <taxon>Sordariomycetes</taxon>
        <taxon>Hypocreomycetidae</taxon>
        <taxon>Hypocreales</taxon>
        <taxon>Clavicipitaceae</taxon>
        <taxon>Claviceps</taxon>
    </lineage>
</organism>
<dbReference type="SUPFAM" id="SSF56112">
    <property type="entry name" value="Protein kinase-like (PK-like)"/>
    <property type="match status" value="1"/>
</dbReference>
<dbReference type="OrthoDB" id="3645574at2759"/>
<evidence type="ECO:0000313" key="1">
    <source>
        <dbReference type="EMBL" id="KAG5929237.1"/>
    </source>
</evidence>
<dbReference type="AlphaFoldDB" id="A0A8K0NL92"/>
<dbReference type="Proteomes" id="UP000811619">
    <property type="component" value="Unassembled WGS sequence"/>
</dbReference>
<evidence type="ECO:0000313" key="2">
    <source>
        <dbReference type="Proteomes" id="UP000811619"/>
    </source>
</evidence>
<reference evidence="1" key="1">
    <citation type="journal article" date="2020" name="bioRxiv">
        <title>Whole genome comparisons of ergot fungi reveals the divergence and evolution of species within the genus Claviceps are the result of varying mechanisms driving genome evolution and host range expansion.</title>
        <authorList>
            <person name="Wyka S.A."/>
            <person name="Mondo S.J."/>
            <person name="Liu M."/>
            <person name="Dettman J."/>
            <person name="Nalam V."/>
            <person name="Broders K.D."/>
        </authorList>
    </citation>
    <scope>NUCLEOTIDE SEQUENCE</scope>
    <source>
        <strain evidence="1">CCC 489</strain>
    </source>
</reference>
<sequence length="510" mass="58847">MSSTIPLLDHEPLTFQQALSEDFNVIQRHHQVAQVQEQYGLLWSQKDSIAAIVKAQLGLSGEAKCSATPPQEWIRGKFNICIPIFVESCQFSGKVMMRCPMPSALADSYQSEKITERLRSEIGAHAWLQQNCPDIRIPRLYGFSILDRHYTSEAQLPWQSRLPRALLRWFRSLLRWPSLSQYAPLSIAAPLSSQYMLLEFIGPDTGRMLSDSWNEHGNDPLRRRRLFRGIAHIILSISRIPQPRIGSFKFHDDCSITLASRPSFAATTLLENSGAKQAIRSGDTYTCTEPFVADMITLHDNYLISNESAADDEADCRGHMAIRTLLRTLSHNYIKREWRNGPFLLQLTDLHQSNIIVNDDWDVTCLLDVSWLCALPPEALSTPHWLTGCQIDELVDSKESNTLTEYNAVRQEFMQVLREEESKERLVWPLTDIMEGMWQSSGFWFWHSLNSVNAAYYLVAEHLCPRFSTTLSIKIEETFSQFWKEDVDEHIDRKLADFQNYERNLRRLFE</sequence>
<keyword evidence="2" id="KW-1185">Reference proteome</keyword>
<gene>
    <name evidence="1" type="ORF">E4U42_006683</name>
</gene>
<protein>
    <recommendedName>
        <fullName evidence="3">Aminoglycoside phosphotransferase domain-containing protein</fullName>
    </recommendedName>
</protein>
<evidence type="ECO:0008006" key="3">
    <source>
        <dbReference type="Google" id="ProtNLM"/>
    </source>
</evidence>